<name>A0AAN9ERU6_CLITE</name>
<accession>A0AAN9ERU6</accession>
<proteinExistence type="predicted"/>
<gene>
    <name evidence="2" type="ORF">RJT34_30148</name>
</gene>
<keyword evidence="1" id="KW-0472">Membrane</keyword>
<dbReference type="Proteomes" id="UP001359559">
    <property type="component" value="Unassembled WGS sequence"/>
</dbReference>
<evidence type="ECO:0000256" key="1">
    <source>
        <dbReference type="SAM" id="Phobius"/>
    </source>
</evidence>
<sequence length="86" mass="10026">MKENSVVLKAWIFFTNLPNQFIIHGHLGLYFLLISFIVSGYPCSFHIYLDNGSSKRVEIWLEEDGDADAEAFLPRRHKLQQHTLFT</sequence>
<evidence type="ECO:0000313" key="2">
    <source>
        <dbReference type="EMBL" id="KAK7262574.1"/>
    </source>
</evidence>
<feature type="transmembrane region" description="Helical" evidence="1">
    <location>
        <begin position="27"/>
        <end position="49"/>
    </location>
</feature>
<comment type="caution">
    <text evidence="2">The sequence shown here is derived from an EMBL/GenBank/DDBJ whole genome shotgun (WGS) entry which is preliminary data.</text>
</comment>
<protein>
    <submittedName>
        <fullName evidence="2">Uncharacterized protein</fullName>
    </submittedName>
</protein>
<dbReference type="EMBL" id="JAYKXN010000008">
    <property type="protein sequence ID" value="KAK7262574.1"/>
    <property type="molecule type" value="Genomic_DNA"/>
</dbReference>
<dbReference type="AlphaFoldDB" id="A0AAN9ERU6"/>
<keyword evidence="3" id="KW-1185">Reference proteome</keyword>
<keyword evidence="1" id="KW-0812">Transmembrane</keyword>
<keyword evidence="1" id="KW-1133">Transmembrane helix</keyword>
<reference evidence="2 3" key="1">
    <citation type="submission" date="2024-01" db="EMBL/GenBank/DDBJ databases">
        <title>The genomes of 5 underutilized Papilionoideae crops provide insights into root nodulation and disease resistance.</title>
        <authorList>
            <person name="Yuan L."/>
        </authorList>
    </citation>
    <scope>NUCLEOTIDE SEQUENCE [LARGE SCALE GENOMIC DNA]</scope>
    <source>
        <strain evidence="2">LY-2023</strain>
        <tissue evidence="2">Leaf</tissue>
    </source>
</reference>
<organism evidence="2 3">
    <name type="scientific">Clitoria ternatea</name>
    <name type="common">Butterfly pea</name>
    <dbReference type="NCBI Taxonomy" id="43366"/>
    <lineage>
        <taxon>Eukaryota</taxon>
        <taxon>Viridiplantae</taxon>
        <taxon>Streptophyta</taxon>
        <taxon>Embryophyta</taxon>
        <taxon>Tracheophyta</taxon>
        <taxon>Spermatophyta</taxon>
        <taxon>Magnoliopsida</taxon>
        <taxon>eudicotyledons</taxon>
        <taxon>Gunneridae</taxon>
        <taxon>Pentapetalae</taxon>
        <taxon>rosids</taxon>
        <taxon>fabids</taxon>
        <taxon>Fabales</taxon>
        <taxon>Fabaceae</taxon>
        <taxon>Papilionoideae</taxon>
        <taxon>50 kb inversion clade</taxon>
        <taxon>NPAAA clade</taxon>
        <taxon>indigoferoid/millettioid clade</taxon>
        <taxon>Phaseoleae</taxon>
        <taxon>Clitoria</taxon>
    </lineage>
</organism>
<evidence type="ECO:0000313" key="3">
    <source>
        <dbReference type="Proteomes" id="UP001359559"/>
    </source>
</evidence>